<evidence type="ECO:0000259" key="9">
    <source>
        <dbReference type="Pfam" id="PF21289"/>
    </source>
</evidence>
<dbReference type="InterPro" id="IPR044938">
    <property type="entry name" value="EDC4_C_sf"/>
</dbReference>
<proteinExistence type="inferred from homology"/>
<feature type="compositionally biased region" description="Polar residues" evidence="8">
    <location>
        <begin position="81"/>
        <end position="106"/>
    </location>
</feature>
<protein>
    <submittedName>
        <fullName evidence="10">Enhancer of decapping protein 4</fullName>
    </submittedName>
</protein>
<evidence type="ECO:0000313" key="11">
    <source>
        <dbReference type="Proteomes" id="UP001289374"/>
    </source>
</evidence>
<evidence type="ECO:0000256" key="4">
    <source>
        <dbReference type="ARBA" id="ARBA00022574"/>
    </source>
</evidence>
<evidence type="ECO:0000256" key="5">
    <source>
        <dbReference type="ARBA" id="ARBA00022737"/>
    </source>
</evidence>
<dbReference type="Proteomes" id="UP001289374">
    <property type="component" value="Unassembled WGS sequence"/>
</dbReference>
<dbReference type="PANTHER" id="PTHR15598:SF5">
    <property type="entry name" value="ENHANCER OF MRNA-DECAPPING PROTEIN 4"/>
    <property type="match status" value="1"/>
</dbReference>
<evidence type="ECO:0000256" key="7">
    <source>
        <dbReference type="SAM" id="Coils"/>
    </source>
</evidence>
<accession>A0AAE1WST5</accession>
<keyword evidence="3" id="KW-0963">Cytoplasm</keyword>
<keyword evidence="11" id="KW-1185">Reference proteome</keyword>
<sequence>MEMARECRALLPETCTVEEARQFSGAAGTDADTQPSTIVENEVSDSDKDVTRKVDIYNFYGSSTTCTKYKRKGRKRMLSGSGPSSTTHVAFNSTDSSVEPGISSSIPPIETAVSQIFSMQEMMTQLVTMQKEMQKQIGSMVAVPVSKESKRLEAALGRSVEKAVKTNSDALWARFQEENAKQEKAAKERMQQLTNMISNSLNKDLPAIIEKTVKRELTTLGPTVARTITTTIEKTISTSIVESFQKGVGDKAVNQLEKSVSSKLEATVARQIQAQFQTSGKQALQVDATFQKGMVEHTTAAQQQFEAAHSPLALALRDAINSASSMTQTLSSELLDGQRKLLALAVAGANSKAPNPLISQLSNGPLGGLHEKLEVPLDPTKELSRLIAERKYEEAFTAALQRSDVAIVSWLCSQVDLPGILSLNPLPLSQGVLLSLLHISKETSRKLTWMREVLSAINPTDPMIVVHVRPIFEQVYQILNHHRSLPTTSGAELSNIRLIMHVINSMLMSSK</sequence>
<reference evidence="10" key="2">
    <citation type="journal article" date="2024" name="Plant">
        <title>Genomic evolution and insights into agronomic trait innovations of Sesamum species.</title>
        <authorList>
            <person name="Miao H."/>
            <person name="Wang L."/>
            <person name="Qu L."/>
            <person name="Liu H."/>
            <person name="Sun Y."/>
            <person name="Le M."/>
            <person name="Wang Q."/>
            <person name="Wei S."/>
            <person name="Zheng Y."/>
            <person name="Lin W."/>
            <person name="Duan Y."/>
            <person name="Cao H."/>
            <person name="Xiong S."/>
            <person name="Wang X."/>
            <person name="Wei L."/>
            <person name="Li C."/>
            <person name="Ma Q."/>
            <person name="Ju M."/>
            <person name="Zhao R."/>
            <person name="Li G."/>
            <person name="Mu C."/>
            <person name="Tian Q."/>
            <person name="Mei H."/>
            <person name="Zhang T."/>
            <person name="Gao T."/>
            <person name="Zhang H."/>
        </authorList>
    </citation>
    <scope>NUCLEOTIDE SEQUENCE</scope>
    <source>
        <strain evidence="10">K16</strain>
    </source>
</reference>
<feature type="domain" description="Enhancer of mRNA-decapping protein 4 C-terminal" evidence="9">
    <location>
        <begin position="385"/>
        <end position="483"/>
    </location>
</feature>
<evidence type="ECO:0000256" key="6">
    <source>
        <dbReference type="ARBA" id="ARBA00023054"/>
    </source>
</evidence>
<evidence type="ECO:0000313" key="10">
    <source>
        <dbReference type="EMBL" id="KAK4398669.1"/>
    </source>
</evidence>
<dbReference type="InterPro" id="IPR045152">
    <property type="entry name" value="EDC4-like"/>
</dbReference>
<feature type="coiled-coil region" evidence="7">
    <location>
        <begin position="173"/>
        <end position="203"/>
    </location>
</feature>
<dbReference type="InterPro" id="IPR049404">
    <property type="entry name" value="EDC4_C"/>
</dbReference>
<evidence type="ECO:0000256" key="8">
    <source>
        <dbReference type="SAM" id="MobiDB-lite"/>
    </source>
</evidence>
<reference evidence="10" key="1">
    <citation type="submission" date="2020-06" db="EMBL/GenBank/DDBJ databases">
        <authorList>
            <person name="Li T."/>
            <person name="Hu X."/>
            <person name="Zhang T."/>
            <person name="Song X."/>
            <person name="Zhang H."/>
            <person name="Dai N."/>
            <person name="Sheng W."/>
            <person name="Hou X."/>
            <person name="Wei L."/>
        </authorList>
    </citation>
    <scope>NUCLEOTIDE SEQUENCE</scope>
    <source>
        <strain evidence="10">K16</strain>
        <tissue evidence="10">Leaf</tissue>
    </source>
</reference>
<dbReference type="Pfam" id="PF21289">
    <property type="entry name" value="EDC4_C"/>
    <property type="match status" value="1"/>
</dbReference>
<keyword evidence="5" id="KW-0677">Repeat</keyword>
<comment type="similarity">
    <text evidence="2">Belongs to the WD repeat EDC4 family.</text>
</comment>
<comment type="caution">
    <text evidence="10">The sequence shown here is derived from an EMBL/GenBank/DDBJ whole genome shotgun (WGS) entry which is preliminary data.</text>
</comment>
<dbReference type="Gene3D" id="1.10.220.100">
    <property type="entry name" value="conserved c-terminal region of ge- 1"/>
    <property type="match status" value="1"/>
</dbReference>
<name>A0AAE1WST5_9LAMI</name>
<dbReference type="PANTHER" id="PTHR15598">
    <property type="entry name" value="ENHANCER OF MRNA-DECAPPING PROTEIN 4"/>
    <property type="match status" value="1"/>
</dbReference>
<keyword evidence="6 7" id="KW-0175">Coiled coil</keyword>
<evidence type="ECO:0000256" key="1">
    <source>
        <dbReference type="ARBA" id="ARBA00004201"/>
    </source>
</evidence>
<gene>
    <name evidence="10" type="ORF">Sango_1342400</name>
</gene>
<dbReference type="AlphaFoldDB" id="A0AAE1WST5"/>
<dbReference type="FunFam" id="1.10.220.100:FF:000001">
    <property type="entry name" value="Enhancer of mRNA-decapping protein 4"/>
    <property type="match status" value="1"/>
</dbReference>
<organism evidence="10 11">
    <name type="scientific">Sesamum angolense</name>
    <dbReference type="NCBI Taxonomy" id="2727404"/>
    <lineage>
        <taxon>Eukaryota</taxon>
        <taxon>Viridiplantae</taxon>
        <taxon>Streptophyta</taxon>
        <taxon>Embryophyta</taxon>
        <taxon>Tracheophyta</taxon>
        <taxon>Spermatophyta</taxon>
        <taxon>Magnoliopsida</taxon>
        <taxon>eudicotyledons</taxon>
        <taxon>Gunneridae</taxon>
        <taxon>Pentapetalae</taxon>
        <taxon>asterids</taxon>
        <taxon>lamiids</taxon>
        <taxon>Lamiales</taxon>
        <taxon>Pedaliaceae</taxon>
        <taxon>Sesamum</taxon>
    </lineage>
</organism>
<dbReference type="GO" id="GO:0031087">
    <property type="term" value="P:deadenylation-independent decapping of nuclear-transcribed mRNA"/>
    <property type="evidence" value="ECO:0007669"/>
    <property type="project" value="InterPro"/>
</dbReference>
<keyword evidence="4" id="KW-0853">WD repeat</keyword>
<dbReference type="GO" id="GO:0000932">
    <property type="term" value="C:P-body"/>
    <property type="evidence" value="ECO:0007669"/>
    <property type="project" value="UniProtKB-SubCell"/>
</dbReference>
<comment type="subcellular location">
    <subcellularLocation>
        <location evidence="1">Cytoplasm</location>
        <location evidence="1">P-body</location>
    </subcellularLocation>
</comment>
<evidence type="ECO:0000256" key="3">
    <source>
        <dbReference type="ARBA" id="ARBA00022490"/>
    </source>
</evidence>
<dbReference type="EMBL" id="JACGWL010000007">
    <property type="protein sequence ID" value="KAK4398669.1"/>
    <property type="molecule type" value="Genomic_DNA"/>
</dbReference>
<evidence type="ECO:0000256" key="2">
    <source>
        <dbReference type="ARBA" id="ARBA00009639"/>
    </source>
</evidence>
<feature type="region of interest" description="Disordered" evidence="8">
    <location>
        <begin position="71"/>
        <end position="106"/>
    </location>
</feature>